<keyword evidence="5" id="KW-1185">Reference proteome</keyword>
<reference evidence="4" key="1">
    <citation type="submission" date="2022-10" db="EMBL/GenBank/DDBJ databases">
        <title>Whole genome sequencing of three plant growth promoting bacteria isolated from Vachellia tortilis subsp. raddiana in Morocco.</title>
        <authorList>
            <person name="Hnini M."/>
            <person name="Zouagui R."/>
            <person name="Zouagui H."/>
            <person name="Chemao Elfihri M.-W."/>
            <person name="Ibrahimi A."/>
            <person name="Sbabou L."/>
            <person name="Aurag J."/>
        </authorList>
    </citation>
    <scope>NUCLEOTIDE SEQUENCE</scope>
    <source>
        <strain evidence="4">LMR678</strain>
    </source>
</reference>
<dbReference type="InterPro" id="IPR029063">
    <property type="entry name" value="SAM-dependent_MTases_sf"/>
</dbReference>
<keyword evidence="1" id="KW-0808">Transferase</keyword>
<dbReference type="EMBL" id="JAPVOI010000004">
    <property type="protein sequence ID" value="MCZ4090103.1"/>
    <property type="molecule type" value="Genomic_DNA"/>
</dbReference>
<evidence type="ECO:0000313" key="5">
    <source>
        <dbReference type="Proteomes" id="UP001079430"/>
    </source>
</evidence>
<dbReference type="InterPro" id="IPR050210">
    <property type="entry name" value="tRNA_Adenine-N(6)_MTase"/>
</dbReference>
<dbReference type="RefSeq" id="WP_269277555.1">
    <property type="nucleotide sequence ID" value="NZ_JAPVOI010000004.1"/>
</dbReference>
<evidence type="ECO:0000256" key="2">
    <source>
        <dbReference type="ARBA" id="ARBA00022691"/>
    </source>
</evidence>
<name>A0ABT4KE12_9HYPH</name>
<organism evidence="4 5">
    <name type="scientific">Sinorhizobium psoraleae</name>
    <dbReference type="NCBI Taxonomy" id="520838"/>
    <lineage>
        <taxon>Bacteria</taxon>
        <taxon>Pseudomonadati</taxon>
        <taxon>Pseudomonadota</taxon>
        <taxon>Alphaproteobacteria</taxon>
        <taxon>Hyphomicrobiales</taxon>
        <taxon>Rhizobiaceae</taxon>
        <taxon>Sinorhizobium/Ensifer group</taxon>
        <taxon>Sinorhizobium</taxon>
    </lineage>
</organism>
<protein>
    <submittedName>
        <fullName evidence="4">tRNA1(Val) (Adenine(37)-N6)-methyltransferase</fullName>
    </submittedName>
</protein>
<dbReference type="PROSITE" id="PS00092">
    <property type="entry name" value="N6_MTASE"/>
    <property type="match status" value="1"/>
</dbReference>
<gene>
    <name evidence="4" type="ORF">O3W52_08480</name>
</gene>
<dbReference type="SUPFAM" id="SSF53335">
    <property type="entry name" value="S-adenosyl-L-methionine-dependent methyltransferases"/>
    <property type="match status" value="1"/>
</dbReference>
<keyword evidence="1" id="KW-0489">Methyltransferase</keyword>
<evidence type="ECO:0000256" key="1">
    <source>
        <dbReference type="ARBA" id="ARBA00022603"/>
    </source>
</evidence>
<evidence type="ECO:0000313" key="4">
    <source>
        <dbReference type="EMBL" id="MCZ4090103.1"/>
    </source>
</evidence>
<sequence>MTTMPETVDAFHRGRFHLIQPLGQGHRAGMDAMLLSSLVSCRDRCRVADLGAGAGAAGMAVASRLDDAEVLLVERSAIMAGFARRSLALPENAHFASRVAVLEADVSLSGKARAAAGLPDDVFDHVIMNPPFNDAADRKTPDSLKAEAHAMTDDLFEAWIKTAGAIMKPGGQLSLIARPESIAEIIAACGRRFGGIEITPLLPRAGENAVRILVTAIKQSRKRLALRAPLVMHDERTHRFSQEVDDLNNGRAAYRRR</sequence>
<proteinExistence type="predicted"/>
<dbReference type="InterPro" id="IPR007848">
    <property type="entry name" value="Small_mtfrase_dom"/>
</dbReference>
<feature type="domain" description="Methyltransferase small" evidence="3">
    <location>
        <begin position="33"/>
        <end position="180"/>
    </location>
</feature>
<dbReference type="InterPro" id="IPR002052">
    <property type="entry name" value="DNA_methylase_N6_adenine_CS"/>
</dbReference>
<dbReference type="PANTHER" id="PTHR47739">
    <property type="entry name" value="TRNA1(VAL) (ADENINE(37)-N6)-METHYLTRANSFERASE"/>
    <property type="match status" value="1"/>
</dbReference>
<dbReference type="Proteomes" id="UP001079430">
    <property type="component" value="Unassembled WGS sequence"/>
</dbReference>
<dbReference type="PANTHER" id="PTHR47739:SF1">
    <property type="entry name" value="TRNA1(VAL) (ADENINE(37)-N6)-METHYLTRANSFERASE"/>
    <property type="match status" value="1"/>
</dbReference>
<evidence type="ECO:0000259" key="3">
    <source>
        <dbReference type="Pfam" id="PF05175"/>
    </source>
</evidence>
<keyword evidence="2" id="KW-0949">S-adenosyl-L-methionine</keyword>
<comment type="caution">
    <text evidence="4">The sequence shown here is derived from an EMBL/GenBank/DDBJ whole genome shotgun (WGS) entry which is preliminary data.</text>
</comment>
<accession>A0ABT4KE12</accession>
<dbReference type="Pfam" id="PF05175">
    <property type="entry name" value="MTS"/>
    <property type="match status" value="1"/>
</dbReference>
<dbReference type="Gene3D" id="3.40.50.150">
    <property type="entry name" value="Vaccinia Virus protein VP39"/>
    <property type="match status" value="1"/>
</dbReference>